<evidence type="ECO:0000256" key="5">
    <source>
        <dbReference type="ARBA" id="ARBA00022605"/>
    </source>
</evidence>
<accession>A0A0W0TNF2</accession>
<dbReference type="PROSITE" id="PS00104">
    <property type="entry name" value="EPSP_SYNTHASE_1"/>
    <property type="match status" value="1"/>
</dbReference>
<dbReference type="PANTHER" id="PTHR21090:SF5">
    <property type="entry name" value="PENTAFUNCTIONAL AROM POLYPEPTIDE"/>
    <property type="match status" value="1"/>
</dbReference>
<feature type="binding site" evidence="9">
    <location>
        <position position="96"/>
    </location>
    <ligand>
        <name>phosphoenolpyruvate</name>
        <dbReference type="ChEBI" id="CHEBI:58702"/>
    </ligand>
</feature>
<dbReference type="UniPathway" id="UPA00053">
    <property type="reaction ID" value="UER00089"/>
</dbReference>
<feature type="binding site" evidence="9">
    <location>
        <position position="171"/>
    </location>
    <ligand>
        <name>phosphoenolpyruvate</name>
        <dbReference type="ChEBI" id="CHEBI:58702"/>
    </ligand>
</feature>
<dbReference type="HAMAP" id="MF_00210">
    <property type="entry name" value="EPSP_synth"/>
    <property type="match status" value="1"/>
</dbReference>
<gene>
    <name evidence="9 10" type="primary">aroA</name>
    <name evidence="10" type="ORF">Lgee_2089</name>
</gene>
<feature type="binding site" evidence="9">
    <location>
        <position position="389"/>
    </location>
    <ligand>
        <name>phosphoenolpyruvate</name>
        <dbReference type="ChEBI" id="CHEBI:58702"/>
    </ligand>
</feature>
<dbReference type="PATRIC" id="fig|45065.4.peg.2268"/>
<dbReference type="NCBIfam" id="TIGR01356">
    <property type="entry name" value="aroA"/>
    <property type="match status" value="1"/>
</dbReference>
<dbReference type="EC" id="2.5.1.19" evidence="9"/>
<feature type="binding site" evidence="9">
    <location>
        <position position="171"/>
    </location>
    <ligand>
        <name>3-phosphoshikimate</name>
        <dbReference type="ChEBI" id="CHEBI:145989"/>
    </ligand>
</feature>
<comment type="caution">
    <text evidence="10">The sequence shown here is derived from an EMBL/GenBank/DDBJ whole genome shotgun (WGS) entry which is preliminary data.</text>
</comment>
<dbReference type="GO" id="GO:0009423">
    <property type="term" value="P:chorismate biosynthetic process"/>
    <property type="evidence" value="ECO:0007669"/>
    <property type="project" value="UniProtKB-UniRule"/>
</dbReference>
<evidence type="ECO:0000313" key="11">
    <source>
        <dbReference type="Proteomes" id="UP000054785"/>
    </source>
</evidence>
<evidence type="ECO:0000256" key="6">
    <source>
        <dbReference type="ARBA" id="ARBA00022679"/>
    </source>
</evidence>
<dbReference type="GO" id="GO:0009073">
    <property type="term" value="P:aromatic amino acid family biosynthetic process"/>
    <property type="evidence" value="ECO:0007669"/>
    <property type="project" value="UniProtKB-KW"/>
</dbReference>
<dbReference type="CDD" id="cd01556">
    <property type="entry name" value="EPSP_synthase"/>
    <property type="match status" value="1"/>
</dbReference>
<evidence type="ECO:0000256" key="1">
    <source>
        <dbReference type="ARBA" id="ARBA00002174"/>
    </source>
</evidence>
<feature type="binding site" evidence="9">
    <location>
        <position position="344"/>
    </location>
    <ligand>
        <name>3-phosphoshikimate</name>
        <dbReference type="ChEBI" id="CHEBI:145989"/>
    </ligand>
</feature>
<feature type="binding site" evidence="9">
    <location>
        <position position="317"/>
    </location>
    <ligand>
        <name>3-phosphoshikimate</name>
        <dbReference type="ChEBI" id="CHEBI:145989"/>
    </ligand>
</feature>
<feature type="active site" description="Proton acceptor" evidence="9">
    <location>
        <position position="317"/>
    </location>
</feature>
<evidence type="ECO:0000256" key="8">
    <source>
        <dbReference type="ARBA" id="ARBA00044633"/>
    </source>
</evidence>
<dbReference type="Gene3D" id="3.65.10.10">
    <property type="entry name" value="Enolpyruvate transferase domain"/>
    <property type="match status" value="2"/>
</dbReference>
<keyword evidence="4 9" id="KW-0963">Cytoplasm</keyword>
<dbReference type="InterPro" id="IPR006264">
    <property type="entry name" value="EPSP_synthase"/>
</dbReference>
<dbReference type="RefSeq" id="WP_028386168.1">
    <property type="nucleotide sequence ID" value="NZ_CAAAHN010000004.1"/>
</dbReference>
<feature type="binding site" evidence="9">
    <location>
        <position position="24"/>
    </location>
    <ligand>
        <name>3-phosphoshikimate</name>
        <dbReference type="ChEBI" id="CHEBI:145989"/>
    </ligand>
</feature>
<dbReference type="Pfam" id="PF00275">
    <property type="entry name" value="EPSP_synthase"/>
    <property type="match status" value="1"/>
</dbReference>
<proteinExistence type="inferred from homology"/>
<comment type="caution">
    <text evidence="9">Lacks conserved residue(s) required for the propagation of feature annotation.</text>
</comment>
<comment type="subunit">
    <text evidence="9">Monomer.</text>
</comment>
<evidence type="ECO:0000313" key="10">
    <source>
        <dbReference type="EMBL" id="KTC97118.1"/>
    </source>
</evidence>
<dbReference type="STRING" id="45065.Lgee_2089"/>
<keyword evidence="7 9" id="KW-0057">Aromatic amino acid biosynthesis</keyword>
<name>A0A0W0TNF2_9GAMM</name>
<dbReference type="SUPFAM" id="SSF55205">
    <property type="entry name" value="EPT/RTPC-like"/>
    <property type="match status" value="1"/>
</dbReference>
<dbReference type="PIRSF" id="PIRSF000505">
    <property type="entry name" value="EPSPS"/>
    <property type="match status" value="1"/>
</dbReference>
<evidence type="ECO:0000256" key="7">
    <source>
        <dbReference type="ARBA" id="ARBA00023141"/>
    </source>
</evidence>
<feature type="binding site" evidence="9">
    <location>
        <position position="28"/>
    </location>
    <ligand>
        <name>3-phosphoshikimate</name>
        <dbReference type="ChEBI" id="CHEBI:145989"/>
    </ligand>
</feature>
<evidence type="ECO:0000256" key="2">
    <source>
        <dbReference type="ARBA" id="ARBA00004811"/>
    </source>
</evidence>
<sequence>MREDWKSCPAGSLSGEIEVPGDKSISHRAIIFAAIAEGTSTIRGFLEGEDCLATVRAFRAMGVRIEGPENGQIVVHGVGKHGLNAPENPIDCGNSGTSMRLLAGLLASQPFDSVLTGDESLLRRPMARVTEPLNQMGAEVIASKNGTPPLIIHGGKSLKGIDYALPVASAQVKSALLLAGLYASSETRIREPRLTRDHTERMMAAFGVPLEKEGHALTLKPGGELRATDLSVPCDISSAAFFLVAASIIPGSALTLLNVGMNPGRTGILDILARMKADIRVTNTRFYGGEPVADLEVRHAPLQGIAIPPELVPNAIDEFPAIFIAAASARGVTTLSGAEELRTKESDRIQMMAEGLLELGITVTVLPDGICIEGGELRGGRVKTAHDHRIAMAFAIAGAASREGVIIEDCVNVATSFPGFVACANRVHLDIQELDYDV</sequence>
<evidence type="ECO:0000256" key="9">
    <source>
        <dbReference type="HAMAP-Rule" id="MF_00210"/>
    </source>
</evidence>
<dbReference type="AlphaFoldDB" id="A0A0W0TNF2"/>
<dbReference type="Proteomes" id="UP000054785">
    <property type="component" value="Unassembled WGS sequence"/>
</dbReference>
<feature type="binding site" evidence="9">
    <location>
        <position position="169"/>
    </location>
    <ligand>
        <name>3-phosphoshikimate</name>
        <dbReference type="ChEBI" id="CHEBI:145989"/>
    </ligand>
</feature>
<dbReference type="GO" id="GO:0003866">
    <property type="term" value="F:3-phosphoshikimate 1-carboxyvinyltransferase activity"/>
    <property type="evidence" value="ECO:0007669"/>
    <property type="project" value="UniProtKB-UniRule"/>
</dbReference>
<dbReference type="GO" id="GO:0008652">
    <property type="term" value="P:amino acid biosynthetic process"/>
    <property type="evidence" value="ECO:0007669"/>
    <property type="project" value="UniProtKB-KW"/>
</dbReference>
<dbReference type="PANTHER" id="PTHR21090">
    <property type="entry name" value="AROM/DEHYDROQUINATE SYNTHASE"/>
    <property type="match status" value="1"/>
</dbReference>
<dbReference type="InterPro" id="IPR013792">
    <property type="entry name" value="RNA3'P_cycl/enolpyr_Trfase_a/b"/>
</dbReference>
<comment type="similarity">
    <text evidence="3 9">Belongs to the EPSP synthase family.</text>
</comment>
<dbReference type="InterPro" id="IPR001986">
    <property type="entry name" value="Enolpyruvate_Tfrase_dom"/>
</dbReference>
<feature type="binding site" evidence="9">
    <location>
        <position position="23"/>
    </location>
    <ligand>
        <name>phosphoenolpyruvate</name>
        <dbReference type="ChEBI" id="CHEBI:58702"/>
    </ligand>
</feature>
<dbReference type="OrthoDB" id="9809920at2"/>
<comment type="function">
    <text evidence="1 9">Catalyzes the transfer of the enolpyruvyl moiety of phosphoenolpyruvate (PEP) to the 5-hydroxyl of shikimate-3-phosphate (S3P) to produce enolpyruvyl shikimate-3-phosphate and inorganic phosphate.</text>
</comment>
<protein>
    <recommendedName>
        <fullName evidence="9">3-phosphoshikimate 1-carboxyvinyltransferase</fullName>
        <ecNumber evidence="9">2.5.1.19</ecNumber>
    </recommendedName>
    <alternativeName>
        <fullName evidence="9">5-enolpyruvylshikimate-3-phosphate synthase</fullName>
        <shortName evidence="9">EPSP synthase</shortName>
        <shortName evidence="9">EPSPS</shortName>
    </alternativeName>
</protein>
<dbReference type="InterPro" id="IPR023193">
    <property type="entry name" value="EPSP_synthase_CS"/>
</dbReference>
<keyword evidence="5 9" id="KW-0028">Amino-acid biosynthesis</keyword>
<dbReference type="EMBL" id="LNYC01000073">
    <property type="protein sequence ID" value="KTC97118.1"/>
    <property type="molecule type" value="Genomic_DNA"/>
</dbReference>
<feature type="binding site" evidence="9">
    <location>
        <position position="23"/>
    </location>
    <ligand>
        <name>3-phosphoshikimate</name>
        <dbReference type="ChEBI" id="CHEBI:145989"/>
    </ligand>
</feature>
<keyword evidence="11" id="KW-1185">Reference proteome</keyword>
<evidence type="ECO:0000256" key="4">
    <source>
        <dbReference type="ARBA" id="ARBA00022490"/>
    </source>
</evidence>
<comment type="pathway">
    <text evidence="2 9">Metabolic intermediate biosynthesis; chorismate biosynthesis; chorismate from D-erythrose 4-phosphate and phosphoenolpyruvate: step 6/7.</text>
</comment>
<keyword evidence="6 9" id="KW-0808">Transferase</keyword>
<dbReference type="GO" id="GO:0005737">
    <property type="term" value="C:cytoplasm"/>
    <property type="evidence" value="ECO:0007669"/>
    <property type="project" value="UniProtKB-SubCell"/>
</dbReference>
<reference evidence="10 11" key="1">
    <citation type="submission" date="2015-11" db="EMBL/GenBank/DDBJ databases">
        <title>Genomic analysis of 38 Legionella species identifies large and diverse effector repertoires.</title>
        <authorList>
            <person name="Burstein D."/>
            <person name="Amaro F."/>
            <person name="Zusman T."/>
            <person name="Lifshitz Z."/>
            <person name="Cohen O."/>
            <person name="Gilbert J.A."/>
            <person name="Pupko T."/>
            <person name="Shuman H.A."/>
            <person name="Segal G."/>
        </authorList>
    </citation>
    <scope>NUCLEOTIDE SEQUENCE [LARGE SCALE GENOMIC DNA]</scope>
    <source>
        <strain evidence="10 11">ATCC 49504</strain>
    </source>
</reference>
<feature type="binding site" evidence="9">
    <location>
        <position position="124"/>
    </location>
    <ligand>
        <name>phosphoenolpyruvate</name>
        <dbReference type="ChEBI" id="CHEBI:58702"/>
    </ligand>
</feature>
<dbReference type="InterPro" id="IPR036968">
    <property type="entry name" value="Enolpyruvate_Tfrase_sf"/>
</dbReference>
<feature type="binding site" evidence="9">
    <location>
        <position position="348"/>
    </location>
    <ligand>
        <name>phosphoenolpyruvate</name>
        <dbReference type="ChEBI" id="CHEBI:58702"/>
    </ligand>
</feature>
<comment type="catalytic activity">
    <reaction evidence="8">
        <text>3-phosphoshikimate + phosphoenolpyruvate = 5-O-(1-carboxyvinyl)-3-phosphoshikimate + phosphate</text>
        <dbReference type="Rhea" id="RHEA:21256"/>
        <dbReference type="ChEBI" id="CHEBI:43474"/>
        <dbReference type="ChEBI" id="CHEBI:57701"/>
        <dbReference type="ChEBI" id="CHEBI:58702"/>
        <dbReference type="ChEBI" id="CHEBI:145989"/>
        <dbReference type="EC" id="2.5.1.19"/>
    </reaction>
    <physiologicalReaction direction="left-to-right" evidence="8">
        <dbReference type="Rhea" id="RHEA:21257"/>
    </physiologicalReaction>
</comment>
<comment type="subcellular location">
    <subcellularLocation>
        <location evidence="9">Cytoplasm</location>
    </subcellularLocation>
</comment>
<dbReference type="FunFam" id="3.65.10.10:FF:000006">
    <property type="entry name" value="3-phosphoshikimate 1-carboxyvinyltransferase"/>
    <property type="match status" value="1"/>
</dbReference>
<evidence type="ECO:0000256" key="3">
    <source>
        <dbReference type="ARBA" id="ARBA00009948"/>
    </source>
</evidence>
<dbReference type="FunFam" id="3.65.10.10:FF:000005">
    <property type="entry name" value="3-phosphoshikimate 1-carboxyvinyltransferase"/>
    <property type="match status" value="1"/>
</dbReference>
<organism evidence="10 11">
    <name type="scientific">Legionella geestiana</name>
    <dbReference type="NCBI Taxonomy" id="45065"/>
    <lineage>
        <taxon>Bacteria</taxon>
        <taxon>Pseudomonadati</taxon>
        <taxon>Pseudomonadota</taxon>
        <taxon>Gammaproteobacteria</taxon>
        <taxon>Legionellales</taxon>
        <taxon>Legionellaceae</taxon>
        <taxon>Legionella</taxon>
    </lineage>
</organism>